<dbReference type="PANTHER" id="PTHR33279:SF2">
    <property type="entry name" value="SULFUR CARRIER PROTEIN TUSA"/>
    <property type="match status" value="1"/>
</dbReference>
<feature type="region of interest" description="Disordered" evidence="2">
    <location>
        <begin position="1"/>
        <end position="34"/>
    </location>
</feature>
<dbReference type="Proteomes" id="UP001501570">
    <property type="component" value="Unassembled WGS sequence"/>
</dbReference>
<dbReference type="InterPro" id="IPR001455">
    <property type="entry name" value="TusA-like"/>
</dbReference>
<feature type="compositionally biased region" description="Gly residues" evidence="2">
    <location>
        <begin position="1"/>
        <end position="16"/>
    </location>
</feature>
<comment type="caution">
    <text evidence="4">The sequence shown here is derived from an EMBL/GenBank/DDBJ whole genome shotgun (WGS) entry which is preliminary data.</text>
</comment>
<dbReference type="EMBL" id="BAABJQ010000006">
    <property type="protein sequence ID" value="GAA5184078.1"/>
    <property type="molecule type" value="Genomic_DNA"/>
</dbReference>
<organism evidence="4 5">
    <name type="scientific">Rugosimonospora acidiphila</name>
    <dbReference type="NCBI Taxonomy" id="556531"/>
    <lineage>
        <taxon>Bacteria</taxon>
        <taxon>Bacillati</taxon>
        <taxon>Actinomycetota</taxon>
        <taxon>Actinomycetes</taxon>
        <taxon>Micromonosporales</taxon>
        <taxon>Micromonosporaceae</taxon>
        <taxon>Rugosimonospora</taxon>
    </lineage>
</organism>
<sequence length="106" mass="10742">MTGPEGGVTGAEGGVTGPEVAADRPVGATGAGGPDILDCRGQRCPLPVINLARRVPHLPVGAVVRVLADDPAAANDIPAWCRMRGQEYLGATETDGAPAFDVRIVS</sequence>
<comment type="similarity">
    <text evidence="1">Belongs to the sulfur carrier protein TusA family.</text>
</comment>
<evidence type="ECO:0000313" key="5">
    <source>
        <dbReference type="Proteomes" id="UP001501570"/>
    </source>
</evidence>
<name>A0ABP9RS26_9ACTN</name>
<evidence type="ECO:0000256" key="2">
    <source>
        <dbReference type="SAM" id="MobiDB-lite"/>
    </source>
</evidence>
<protein>
    <recommendedName>
        <fullName evidence="3">UPF0033 domain-containing protein</fullName>
    </recommendedName>
</protein>
<feature type="domain" description="UPF0033" evidence="3">
    <location>
        <begin position="37"/>
        <end position="61"/>
    </location>
</feature>
<gene>
    <name evidence="4" type="ORF">GCM10023322_24760</name>
</gene>
<dbReference type="PROSITE" id="PS01148">
    <property type="entry name" value="UPF0033"/>
    <property type="match status" value="1"/>
</dbReference>
<proteinExistence type="inferred from homology"/>
<dbReference type="PANTHER" id="PTHR33279">
    <property type="entry name" value="SULFUR CARRIER PROTEIN YEDF-RELATED"/>
    <property type="match status" value="1"/>
</dbReference>
<evidence type="ECO:0000259" key="3">
    <source>
        <dbReference type="PROSITE" id="PS01148"/>
    </source>
</evidence>
<dbReference type="InterPro" id="IPR036868">
    <property type="entry name" value="TusA-like_sf"/>
</dbReference>
<accession>A0ABP9RS26</accession>
<dbReference type="Gene3D" id="3.30.110.40">
    <property type="entry name" value="TusA-like domain"/>
    <property type="match status" value="1"/>
</dbReference>
<evidence type="ECO:0000313" key="4">
    <source>
        <dbReference type="EMBL" id="GAA5184078.1"/>
    </source>
</evidence>
<dbReference type="Pfam" id="PF01206">
    <property type="entry name" value="TusA"/>
    <property type="match status" value="1"/>
</dbReference>
<dbReference type="CDD" id="cd00291">
    <property type="entry name" value="SirA_YedF_YeeD"/>
    <property type="match status" value="1"/>
</dbReference>
<evidence type="ECO:0000256" key="1">
    <source>
        <dbReference type="ARBA" id="ARBA00008984"/>
    </source>
</evidence>
<reference evidence="5" key="1">
    <citation type="journal article" date="2019" name="Int. J. Syst. Evol. Microbiol.">
        <title>The Global Catalogue of Microorganisms (GCM) 10K type strain sequencing project: providing services to taxonomists for standard genome sequencing and annotation.</title>
        <authorList>
            <consortium name="The Broad Institute Genomics Platform"/>
            <consortium name="The Broad Institute Genome Sequencing Center for Infectious Disease"/>
            <person name="Wu L."/>
            <person name="Ma J."/>
        </authorList>
    </citation>
    <scope>NUCLEOTIDE SEQUENCE [LARGE SCALE GENOMIC DNA]</scope>
    <source>
        <strain evidence="5">JCM 18304</strain>
    </source>
</reference>
<keyword evidence="5" id="KW-1185">Reference proteome</keyword>
<dbReference type="SUPFAM" id="SSF64307">
    <property type="entry name" value="SirA-like"/>
    <property type="match status" value="1"/>
</dbReference>